<sequence>MTRIHTTIGEHLIQIMCDSDKITKWIERNFPVVNIIKPLPDLFIKLEEGYGTAFEDYHVEIAKDADKISFQRADYLIETSLDYHDSNIAVHDELALKHALMNLYSSYLVYHQWGLLIHSSCVIDKGKAYMFAGHSGAGKSTAAKLSHPRELLSDEATIIKIVPGQITVFDSPFRSELVRSGASEKSPLTNIYVLHQATDNHIDPLSQSNSLLVLMNKVFYWSHSLDETRKIFRLLQHVVTSVSISELHFQKNETFWELIS</sequence>
<comment type="caution">
    <text evidence="1">The sequence shown here is derived from an EMBL/GenBank/DDBJ whole genome shotgun (WGS) entry which is preliminary data.</text>
</comment>
<dbReference type="InterPro" id="IPR027417">
    <property type="entry name" value="P-loop_NTPase"/>
</dbReference>
<dbReference type="Gene3D" id="3.40.50.300">
    <property type="entry name" value="P-loop containing nucleotide triphosphate hydrolases"/>
    <property type="match status" value="1"/>
</dbReference>
<protein>
    <submittedName>
        <fullName evidence="1">Uncharacterized protein</fullName>
    </submittedName>
</protein>
<dbReference type="EMBL" id="WTUZ01000020">
    <property type="protein sequence ID" value="MZQ83669.1"/>
    <property type="molecule type" value="Genomic_DNA"/>
</dbReference>
<name>A0A6L8V331_9BACL</name>
<evidence type="ECO:0000313" key="1">
    <source>
        <dbReference type="EMBL" id="MZQ83669.1"/>
    </source>
</evidence>
<dbReference type="Proteomes" id="UP000481087">
    <property type="component" value="Unassembled WGS sequence"/>
</dbReference>
<dbReference type="SUPFAM" id="SSF53795">
    <property type="entry name" value="PEP carboxykinase-like"/>
    <property type="match status" value="1"/>
</dbReference>
<accession>A0A6L8V331</accession>
<organism evidence="1 2">
    <name type="scientific">Paenibacillus silvestris</name>
    <dbReference type="NCBI Taxonomy" id="2606219"/>
    <lineage>
        <taxon>Bacteria</taxon>
        <taxon>Bacillati</taxon>
        <taxon>Bacillota</taxon>
        <taxon>Bacilli</taxon>
        <taxon>Bacillales</taxon>
        <taxon>Paenibacillaceae</taxon>
        <taxon>Paenibacillus</taxon>
    </lineage>
</organism>
<dbReference type="RefSeq" id="WP_161407809.1">
    <property type="nucleotide sequence ID" value="NZ_WTUZ01000020.1"/>
</dbReference>
<evidence type="ECO:0000313" key="2">
    <source>
        <dbReference type="Proteomes" id="UP000481087"/>
    </source>
</evidence>
<proteinExistence type="predicted"/>
<reference evidence="1 2" key="1">
    <citation type="submission" date="2019-12" db="EMBL/GenBank/DDBJ databases">
        <title>Paenibacillus sp. nov. sp. isolated from soil.</title>
        <authorList>
            <person name="Kim J."/>
            <person name="Jeong S.E."/>
            <person name="Jung H.S."/>
            <person name="Jeon C.O."/>
        </authorList>
    </citation>
    <scope>NUCLEOTIDE SEQUENCE [LARGE SCALE GENOMIC DNA]</scope>
    <source>
        <strain evidence="1 2">5J-6</strain>
    </source>
</reference>
<dbReference type="AlphaFoldDB" id="A0A6L8V331"/>
<keyword evidence="2" id="KW-1185">Reference proteome</keyword>
<gene>
    <name evidence="1" type="ORF">GQF01_16270</name>
</gene>